<evidence type="ECO:0000256" key="2">
    <source>
        <dbReference type="ARBA" id="ARBA00022475"/>
    </source>
</evidence>
<comment type="caution">
    <text evidence="13">The sequence shown here is derived from an EMBL/GenBank/DDBJ whole genome shotgun (WGS) entry which is preliminary data.</text>
</comment>
<accession>A0ABV8S216</accession>
<protein>
    <submittedName>
        <fullName evidence="13">Copper resistance CopC/CopD family protein</fullName>
    </submittedName>
</protein>
<keyword evidence="14" id="KW-1185">Reference proteome</keyword>
<dbReference type="RefSeq" id="WP_376814028.1">
    <property type="nucleotide sequence ID" value="NZ_JBHSDY010000010.1"/>
</dbReference>
<feature type="transmembrane region" description="Helical" evidence="9">
    <location>
        <begin position="167"/>
        <end position="190"/>
    </location>
</feature>
<feature type="transmembrane region" description="Helical" evidence="9">
    <location>
        <begin position="394"/>
        <end position="411"/>
    </location>
</feature>
<evidence type="ECO:0000313" key="13">
    <source>
        <dbReference type="EMBL" id="MFC4299498.1"/>
    </source>
</evidence>
<dbReference type="InterPro" id="IPR008457">
    <property type="entry name" value="Cu-R_CopD_dom"/>
</dbReference>
<reference evidence="14" key="1">
    <citation type="journal article" date="2019" name="Int. J. Syst. Evol. Microbiol.">
        <title>The Global Catalogue of Microorganisms (GCM) 10K type strain sequencing project: providing services to taxonomists for standard genome sequencing and annotation.</title>
        <authorList>
            <consortium name="The Broad Institute Genomics Platform"/>
            <consortium name="The Broad Institute Genome Sequencing Center for Infectious Disease"/>
            <person name="Wu L."/>
            <person name="Ma J."/>
        </authorList>
    </citation>
    <scope>NUCLEOTIDE SEQUENCE [LARGE SCALE GENOMIC DNA]</scope>
    <source>
        <strain evidence="14">CGMCC 1.19029</strain>
    </source>
</reference>
<dbReference type="PANTHER" id="PTHR34820">
    <property type="entry name" value="INNER MEMBRANE PROTEIN YEBZ"/>
    <property type="match status" value="1"/>
</dbReference>
<keyword evidence="5 10" id="KW-0732">Signal</keyword>
<feature type="transmembrane region" description="Helical" evidence="9">
    <location>
        <begin position="133"/>
        <end position="155"/>
    </location>
</feature>
<evidence type="ECO:0000259" key="11">
    <source>
        <dbReference type="Pfam" id="PF04234"/>
    </source>
</evidence>
<dbReference type="Pfam" id="PF05425">
    <property type="entry name" value="CopD"/>
    <property type="match status" value="1"/>
</dbReference>
<dbReference type="EMBL" id="JBHSDY010000010">
    <property type="protein sequence ID" value="MFC4299498.1"/>
    <property type="molecule type" value="Genomic_DNA"/>
</dbReference>
<keyword evidence="4" id="KW-0479">Metal-binding</keyword>
<dbReference type="PANTHER" id="PTHR34820:SF4">
    <property type="entry name" value="INNER MEMBRANE PROTEIN YEBZ"/>
    <property type="match status" value="1"/>
</dbReference>
<feature type="domain" description="Copper resistance protein D" evidence="12">
    <location>
        <begin position="309"/>
        <end position="409"/>
    </location>
</feature>
<gene>
    <name evidence="13" type="ORF">ACFO0J_15750</name>
</gene>
<dbReference type="SUPFAM" id="SSF81296">
    <property type="entry name" value="E set domains"/>
    <property type="match status" value="1"/>
</dbReference>
<feature type="chain" id="PRO_5047539389" evidence="10">
    <location>
        <begin position="23"/>
        <end position="536"/>
    </location>
</feature>
<keyword evidence="2" id="KW-1003">Cell membrane</keyword>
<evidence type="ECO:0000256" key="6">
    <source>
        <dbReference type="ARBA" id="ARBA00022989"/>
    </source>
</evidence>
<evidence type="ECO:0000256" key="3">
    <source>
        <dbReference type="ARBA" id="ARBA00022692"/>
    </source>
</evidence>
<dbReference type="InterPro" id="IPR032694">
    <property type="entry name" value="CopC/D"/>
</dbReference>
<feature type="transmembrane region" description="Helical" evidence="9">
    <location>
        <begin position="271"/>
        <end position="292"/>
    </location>
</feature>
<name>A0ABV8S216_9BURK</name>
<dbReference type="InterPro" id="IPR007348">
    <property type="entry name" value="CopC_dom"/>
</dbReference>
<keyword evidence="3 9" id="KW-0812">Transmembrane</keyword>
<feature type="transmembrane region" description="Helical" evidence="9">
    <location>
        <begin position="347"/>
        <end position="368"/>
    </location>
</feature>
<dbReference type="InterPro" id="IPR014755">
    <property type="entry name" value="Cu-Rt/internalin_Ig-like"/>
</dbReference>
<feature type="transmembrane region" description="Helical" evidence="9">
    <location>
        <begin position="241"/>
        <end position="259"/>
    </location>
</feature>
<feature type="signal peptide" evidence="10">
    <location>
        <begin position="1"/>
        <end position="22"/>
    </location>
</feature>
<evidence type="ECO:0000256" key="8">
    <source>
        <dbReference type="ARBA" id="ARBA00023136"/>
    </source>
</evidence>
<feature type="transmembrane region" description="Helical" evidence="9">
    <location>
        <begin position="210"/>
        <end position="229"/>
    </location>
</feature>
<evidence type="ECO:0000256" key="10">
    <source>
        <dbReference type="SAM" id="SignalP"/>
    </source>
</evidence>
<evidence type="ECO:0000256" key="7">
    <source>
        <dbReference type="ARBA" id="ARBA00023008"/>
    </source>
</evidence>
<keyword evidence="7" id="KW-0186">Copper</keyword>
<organism evidence="13 14">
    <name type="scientific">Castellaniella hirudinis</name>
    <dbReference type="NCBI Taxonomy" id="1144617"/>
    <lineage>
        <taxon>Bacteria</taxon>
        <taxon>Pseudomonadati</taxon>
        <taxon>Pseudomonadota</taxon>
        <taxon>Betaproteobacteria</taxon>
        <taxon>Burkholderiales</taxon>
        <taxon>Alcaligenaceae</taxon>
        <taxon>Castellaniella</taxon>
    </lineage>
</organism>
<evidence type="ECO:0000313" key="14">
    <source>
        <dbReference type="Proteomes" id="UP001595756"/>
    </source>
</evidence>
<keyword evidence="8 9" id="KW-0472">Membrane</keyword>
<dbReference type="Proteomes" id="UP001595756">
    <property type="component" value="Unassembled WGS sequence"/>
</dbReference>
<keyword evidence="6 9" id="KW-1133">Transmembrane helix</keyword>
<dbReference type="Pfam" id="PF04234">
    <property type="entry name" value="CopC"/>
    <property type="match status" value="1"/>
</dbReference>
<proteinExistence type="predicted"/>
<evidence type="ECO:0000259" key="12">
    <source>
        <dbReference type="Pfam" id="PF05425"/>
    </source>
</evidence>
<evidence type="ECO:0000256" key="9">
    <source>
        <dbReference type="SAM" id="Phobius"/>
    </source>
</evidence>
<dbReference type="Gene3D" id="2.60.40.1220">
    <property type="match status" value="1"/>
</dbReference>
<sequence>MRAALILAVCLLSGGQAAWGHAALVSADPAPGAVLDRAPDAVVLNFNEPVSVTALRLLGPQGPAADVAPAQAGGLSIRVPLPDSTAQGTYLLSWRVVSADGHPVGGTLDYAVGASSGPARVDEATAAPSGRQAAIWLGRWLGYLCLFACLGAALFRARNPLDRPRWAWPLVWLGLGLLPVNLGLQGLDLLDRPVSALLDGPAWSAALGSRYAWTLGLSALALSASAGALHARGAGRVRACAGAGLALAGVALAASGHAGTAPPQWLSRPLVVLHVATAAAWLGALAPLIRLLRAGRERPATQGPSTGLALLAWFSRWITPVVAALLVSGIGLALLQLDQPGDLWRTPYGLVLSTKLALVCGLLALAAFNRWVCTGPALAGEATACRRLRRSMQVETAVAVILLGVVSLWRFTPPPRSLDAAVESGVTHDSGHAGTAPLLLSDARARAAVTRSGGVWTILLSDPAGRPLTAQGVTLALSNPQAGIEPLRREAQRLADGRWQAETGVLPSAVTGHWRVGVEILIDDFEQVTLEGALPP</sequence>
<evidence type="ECO:0000256" key="4">
    <source>
        <dbReference type="ARBA" id="ARBA00022723"/>
    </source>
</evidence>
<feature type="domain" description="CopC" evidence="11">
    <location>
        <begin position="21"/>
        <end position="112"/>
    </location>
</feature>
<comment type="subcellular location">
    <subcellularLocation>
        <location evidence="1">Cell membrane</location>
        <topology evidence="1">Multi-pass membrane protein</topology>
    </subcellularLocation>
</comment>
<evidence type="ECO:0000256" key="1">
    <source>
        <dbReference type="ARBA" id="ARBA00004651"/>
    </source>
</evidence>
<evidence type="ECO:0000256" key="5">
    <source>
        <dbReference type="ARBA" id="ARBA00022729"/>
    </source>
</evidence>
<dbReference type="InterPro" id="IPR014756">
    <property type="entry name" value="Ig_E-set"/>
</dbReference>
<feature type="transmembrane region" description="Helical" evidence="9">
    <location>
        <begin position="313"/>
        <end position="335"/>
    </location>
</feature>